<protein>
    <recommendedName>
        <fullName evidence="2">UPF0102 protein V6U78_07900</fullName>
    </recommendedName>
</protein>
<dbReference type="Gene3D" id="3.40.1350.10">
    <property type="match status" value="1"/>
</dbReference>
<evidence type="ECO:0000256" key="1">
    <source>
        <dbReference type="ARBA" id="ARBA00006738"/>
    </source>
</evidence>
<evidence type="ECO:0000313" key="4">
    <source>
        <dbReference type="Proteomes" id="UP001621714"/>
    </source>
</evidence>
<dbReference type="Proteomes" id="UP001621714">
    <property type="component" value="Unassembled WGS sequence"/>
</dbReference>
<name>A0ABW8PXJ4_9GAMM</name>
<dbReference type="InterPro" id="IPR011335">
    <property type="entry name" value="Restrct_endonuc-II-like"/>
</dbReference>
<proteinExistence type="inferred from homology"/>
<dbReference type="CDD" id="cd20736">
    <property type="entry name" value="PoNe_Nuclease"/>
    <property type="match status" value="1"/>
</dbReference>
<dbReference type="PANTHER" id="PTHR34039">
    <property type="entry name" value="UPF0102 PROTEIN YRAN"/>
    <property type="match status" value="1"/>
</dbReference>
<dbReference type="PANTHER" id="PTHR34039:SF1">
    <property type="entry name" value="UPF0102 PROTEIN YRAN"/>
    <property type="match status" value="1"/>
</dbReference>
<dbReference type="InterPro" id="IPR011856">
    <property type="entry name" value="tRNA_endonuc-like_dom_sf"/>
</dbReference>
<keyword evidence="4" id="KW-1185">Reference proteome</keyword>
<dbReference type="Pfam" id="PF02021">
    <property type="entry name" value="UPF0102"/>
    <property type="match status" value="1"/>
</dbReference>
<dbReference type="InterPro" id="IPR003509">
    <property type="entry name" value="UPF0102_YraN-like"/>
</dbReference>
<sequence>MPTPTHLRQGQSAEDAALAYLVQQGLHYLTRNFRSRFGEIDLIMQQQETLVFVEVRYRVSTHFGGGLGSITPQKIRRCRATAEVYLRRYTRLPPCRFDVISINGNLEQATALTWVQDAF</sequence>
<comment type="similarity">
    <text evidence="1 2">Belongs to the UPF0102 family.</text>
</comment>
<reference evidence="3 4" key="1">
    <citation type="submission" date="2024-02" db="EMBL/GenBank/DDBJ databases">
        <title>Marinospirillum sp. MEB 164 isolated from Lonar lake sediment.</title>
        <authorList>
            <person name="Joshi A."/>
            <person name="Thite S."/>
        </authorList>
    </citation>
    <scope>NUCLEOTIDE SEQUENCE [LARGE SCALE GENOMIC DNA]</scope>
    <source>
        <strain evidence="3 4">MEB164</strain>
    </source>
</reference>
<organism evidence="3 4">
    <name type="scientific">Marinospirillum alkalitolerans</name>
    <dbReference type="NCBI Taxonomy" id="3123374"/>
    <lineage>
        <taxon>Bacteria</taxon>
        <taxon>Pseudomonadati</taxon>
        <taxon>Pseudomonadota</taxon>
        <taxon>Gammaproteobacteria</taxon>
        <taxon>Oceanospirillales</taxon>
        <taxon>Oceanospirillaceae</taxon>
        <taxon>Marinospirillum</taxon>
    </lineage>
</organism>
<evidence type="ECO:0000313" key="3">
    <source>
        <dbReference type="EMBL" id="MFK7160955.1"/>
    </source>
</evidence>
<comment type="caution">
    <text evidence="3">The sequence shown here is derived from an EMBL/GenBank/DDBJ whole genome shotgun (WGS) entry which is preliminary data.</text>
</comment>
<accession>A0ABW8PXJ4</accession>
<dbReference type="EMBL" id="JBANFI010000004">
    <property type="protein sequence ID" value="MFK7160955.1"/>
    <property type="molecule type" value="Genomic_DNA"/>
</dbReference>
<dbReference type="SUPFAM" id="SSF52980">
    <property type="entry name" value="Restriction endonuclease-like"/>
    <property type="match status" value="1"/>
</dbReference>
<dbReference type="RefSeq" id="WP_405339168.1">
    <property type="nucleotide sequence ID" value="NZ_JBANFI010000004.1"/>
</dbReference>
<dbReference type="HAMAP" id="MF_00048">
    <property type="entry name" value="UPF0102"/>
    <property type="match status" value="1"/>
</dbReference>
<dbReference type="NCBIfam" id="NF009150">
    <property type="entry name" value="PRK12497.1-3"/>
    <property type="match status" value="1"/>
</dbReference>
<dbReference type="NCBIfam" id="TIGR00252">
    <property type="entry name" value="YraN family protein"/>
    <property type="match status" value="1"/>
</dbReference>
<gene>
    <name evidence="3" type="ORF">V6U78_07900</name>
</gene>
<evidence type="ECO:0000256" key="2">
    <source>
        <dbReference type="HAMAP-Rule" id="MF_00048"/>
    </source>
</evidence>